<dbReference type="STRING" id="53376.BST25_09700"/>
<dbReference type="AlphaFoldDB" id="A0A1X0DQ91"/>
<organism evidence="1 2">
    <name type="scientific">Mycobacterium heidelbergense</name>
    <dbReference type="NCBI Taxonomy" id="53376"/>
    <lineage>
        <taxon>Bacteria</taxon>
        <taxon>Bacillati</taxon>
        <taxon>Actinomycetota</taxon>
        <taxon>Actinomycetes</taxon>
        <taxon>Mycobacteriales</taxon>
        <taxon>Mycobacteriaceae</taxon>
        <taxon>Mycobacterium</taxon>
        <taxon>Mycobacterium simiae complex</taxon>
    </lineage>
</organism>
<accession>A0A1X0DQ91</accession>
<dbReference type="Proteomes" id="UP000192566">
    <property type="component" value="Unassembled WGS sequence"/>
</dbReference>
<evidence type="ECO:0000313" key="1">
    <source>
        <dbReference type="EMBL" id="ORA74312.1"/>
    </source>
</evidence>
<reference evidence="1 2" key="1">
    <citation type="submission" date="2017-02" db="EMBL/GenBank/DDBJ databases">
        <title>The new phylogeny of genus Mycobacterium.</title>
        <authorList>
            <person name="Tortoli E."/>
            <person name="Trovato A."/>
            <person name="Cirillo D.M."/>
        </authorList>
    </citation>
    <scope>NUCLEOTIDE SEQUENCE [LARGE SCALE GENOMIC DNA]</scope>
    <source>
        <strain evidence="1 2">DSM 44471</strain>
    </source>
</reference>
<dbReference type="OrthoDB" id="3215291at2"/>
<comment type="caution">
    <text evidence="1">The sequence shown here is derived from an EMBL/GenBank/DDBJ whole genome shotgun (WGS) entry which is preliminary data.</text>
</comment>
<dbReference type="RefSeq" id="WP_083073803.1">
    <property type="nucleotide sequence ID" value="NZ_AP022615.1"/>
</dbReference>
<sequence length="105" mass="11446">MGGSRNATLDALIAQATIDCYNDSECVTGLYTALDEHLAVPFQTVVLGVDVTVAGVDLTDNEQIVAVCRRGPSTQRIPILNLPLPTPHPEGAEWIEAYRRWVKRA</sequence>
<evidence type="ECO:0000313" key="2">
    <source>
        <dbReference type="Proteomes" id="UP000192566"/>
    </source>
</evidence>
<proteinExistence type="predicted"/>
<protein>
    <submittedName>
        <fullName evidence="1">Uncharacterized protein</fullName>
    </submittedName>
</protein>
<dbReference type="EMBL" id="MVHR01000011">
    <property type="protein sequence ID" value="ORA74312.1"/>
    <property type="molecule type" value="Genomic_DNA"/>
</dbReference>
<gene>
    <name evidence="1" type="ORF">BST25_09700</name>
</gene>
<name>A0A1X0DQ91_MYCHE</name>
<keyword evidence="2" id="KW-1185">Reference proteome</keyword>